<dbReference type="InterPro" id="IPR005202">
    <property type="entry name" value="TF_GRAS"/>
</dbReference>
<feature type="region of interest" description="SAW" evidence="3">
    <location>
        <begin position="736"/>
        <end position="811"/>
    </location>
</feature>
<comment type="caution">
    <text evidence="3">Lacks conserved residue(s) required for the propagation of feature annotation.</text>
</comment>
<keyword evidence="6" id="KW-1185">Reference proteome</keyword>
<evidence type="ECO:0000256" key="1">
    <source>
        <dbReference type="ARBA" id="ARBA00023015"/>
    </source>
</evidence>
<feature type="region of interest" description="VHIID" evidence="3">
    <location>
        <begin position="516"/>
        <end position="581"/>
    </location>
</feature>
<dbReference type="Pfam" id="PF03514">
    <property type="entry name" value="GRAS"/>
    <property type="match status" value="1"/>
</dbReference>
<name>A0ABR0PAT9_GOSAR</name>
<comment type="similarity">
    <text evidence="3">Belongs to the GRAS family.</text>
</comment>
<feature type="region of interest" description="Disordered" evidence="4">
    <location>
        <begin position="335"/>
        <end position="374"/>
    </location>
</feature>
<proteinExistence type="inferred from homology"/>
<organism evidence="5 6">
    <name type="scientific">Gossypium arboreum</name>
    <name type="common">Tree cotton</name>
    <name type="synonym">Gossypium nanking</name>
    <dbReference type="NCBI Taxonomy" id="29729"/>
    <lineage>
        <taxon>Eukaryota</taxon>
        <taxon>Viridiplantae</taxon>
        <taxon>Streptophyta</taxon>
        <taxon>Embryophyta</taxon>
        <taxon>Tracheophyta</taxon>
        <taxon>Spermatophyta</taxon>
        <taxon>Magnoliopsida</taxon>
        <taxon>eudicotyledons</taxon>
        <taxon>Gunneridae</taxon>
        <taxon>Pentapetalae</taxon>
        <taxon>rosids</taxon>
        <taxon>malvids</taxon>
        <taxon>Malvales</taxon>
        <taxon>Malvaceae</taxon>
        <taxon>Malvoideae</taxon>
        <taxon>Gossypium</taxon>
    </lineage>
</organism>
<feature type="region of interest" description="Disordered" evidence="4">
    <location>
        <begin position="248"/>
        <end position="270"/>
    </location>
</feature>
<sequence>MGESQISESLNLQWFWSLGHHKGLGYFRWSVMKPKFTEFSDYINGFSVEDLDDTFQLNSGQYSNGTIGFEFNDPSPDLNVLNMNVAVAPSEPDPVTFVQPLTVSTDGSSISTSTGWSPEGESLSPSDDNDSTDPVLKYITQMLMEENMEEPHMFNNYFALKDTEKSLYEVLVEPYPQTSEPQPLLNLNLEAPESNLSGSTNGHSSANIGTNYGTGNYSDHQVVGEVWESPSSLSQPPLTGDYDFQRALQQPSSQVSVKSTNSLSNPGNRTMESSISKLLAQNIFNDKESVLQFQRGFEEASKFLPSSNQLMIGLESNAFPTGQKGKVPNDVVKVGEDERENPRERLRGRKNHGRDLEDLEEERSNKQSATYTDESELSEMFDKVLLYPVGQFICCNDNENVQHTENKALRQKEQSNGSSAGKPRSKKQGKKETVDLRTLLILCAQAVSANDHRTAGELLKQIKENSSPLGDGTQRLAHYFANGLEARMDGSGTVMQNFYMSLASKKTTAADMLKSYKGYLSACPFKKLPIFFANKMIYYMTEKASALHIVDFGILYGFQWPVLIQHLSNRPGGPPKLRITGIELPQSGFRPTERIEATGRRLANYCERFNVPFEYKAIAAQNWENIRIEDIKINNNEVLAVNSLFRFENLLDETAEVDCPRNAVLKLIRRMNPDIFVHSIINGSYNSPFFVTRFREALFHLSSVFDMFDNTLPRDEPARLMFESELYGQEAVNVVACEGPARVQRPETYKQWQIRMTRAGFKPLPLNQELMTKLRHKLKAWYHKDFVIDENNHWLLQGWKGRILYASSCWVPAEES</sequence>
<feature type="short sequence motif" description="VHIID" evidence="3">
    <location>
        <begin position="547"/>
        <end position="551"/>
    </location>
</feature>
<dbReference type="EMBL" id="JARKNE010000007">
    <property type="protein sequence ID" value="KAK5818327.1"/>
    <property type="molecule type" value="Genomic_DNA"/>
</dbReference>
<reference evidence="5 6" key="1">
    <citation type="submission" date="2023-03" db="EMBL/GenBank/DDBJ databases">
        <title>WGS of Gossypium arboreum.</title>
        <authorList>
            <person name="Yu D."/>
        </authorList>
    </citation>
    <scope>NUCLEOTIDE SEQUENCE [LARGE SCALE GENOMIC DNA]</scope>
    <source>
        <tissue evidence="5">Leaf</tissue>
    </source>
</reference>
<gene>
    <name evidence="5" type="ORF">PVK06_023262</name>
</gene>
<comment type="caution">
    <text evidence="5">The sequence shown here is derived from an EMBL/GenBank/DDBJ whole genome shotgun (WGS) entry which is preliminary data.</text>
</comment>
<feature type="region of interest" description="Disordered" evidence="4">
    <location>
        <begin position="100"/>
        <end position="133"/>
    </location>
</feature>
<feature type="region of interest" description="Leucine repeat II (LRII)" evidence="3">
    <location>
        <begin position="597"/>
        <end position="629"/>
    </location>
</feature>
<feature type="compositionally biased region" description="Low complexity" evidence="4">
    <location>
        <begin position="102"/>
        <end position="117"/>
    </location>
</feature>
<evidence type="ECO:0000313" key="6">
    <source>
        <dbReference type="Proteomes" id="UP001358586"/>
    </source>
</evidence>
<evidence type="ECO:0008006" key="7">
    <source>
        <dbReference type="Google" id="ProtNLM"/>
    </source>
</evidence>
<evidence type="ECO:0000256" key="4">
    <source>
        <dbReference type="SAM" id="MobiDB-lite"/>
    </source>
</evidence>
<protein>
    <recommendedName>
        <fullName evidence="7">Scarecrow-like protein 14</fullName>
    </recommendedName>
</protein>
<evidence type="ECO:0000256" key="2">
    <source>
        <dbReference type="ARBA" id="ARBA00023163"/>
    </source>
</evidence>
<evidence type="ECO:0000313" key="5">
    <source>
        <dbReference type="EMBL" id="KAK5818327.1"/>
    </source>
</evidence>
<keyword evidence="1" id="KW-0805">Transcription regulation</keyword>
<feature type="region of interest" description="Disordered" evidence="4">
    <location>
        <begin position="192"/>
        <end position="213"/>
    </location>
</feature>
<dbReference type="Proteomes" id="UP001358586">
    <property type="component" value="Chromosome 7"/>
</dbReference>
<accession>A0ABR0PAT9</accession>
<feature type="compositionally biased region" description="Basic and acidic residues" evidence="4">
    <location>
        <begin position="335"/>
        <end position="345"/>
    </location>
</feature>
<keyword evidence="2" id="KW-0804">Transcription</keyword>
<feature type="region of interest" description="Disordered" evidence="4">
    <location>
        <begin position="409"/>
        <end position="432"/>
    </location>
</feature>
<feature type="compositionally biased region" description="Polar residues" evidence="4">
    <location>
        <begin position="194"/>
        <end position="213"/>
    </location>
</feature>
<dbReference type="PANTHER" id="PTHR31636">
    <property type="entry name" value="OSJNBA0084A10.13 PROTEIN-RELATED"/>
    <property type="match status" value="1"/>
</dbReference>
<evidence type="ECO:0000256" key="3">
    <source>
        <dbReference type="PROSITE-ProRule" id="PRU01191"/>
    </source>
</evidence>
<dbReference type="PROSITE" id="PS50985">
    <property type="entry name" value="GRAS"/>
    <property type="match status" value="1"/>
</dbReference>